<gene>
    <name evidence="1" type="ORF">AVDCRST_MAG93-4112</name>
</gene>
<dbReference type="AlphaFoldDB" id="A0A6J4K2Q7"/>
<protein>
    <submittedName>
        <fullName evidence="1">Uncharacterized protein</fullName>
    </submittedName>
</protein>
<reference evidence="1" key="1">
    <citation type="submission" date="2020-02" db="EMBL/GenBank/DDBJ databases">
        <authorList>
            <person name="Meier V. D."/>
        </authorList>
    </citation>
    <scope>NUCLEOTIDE SEQUENCE</scope>
    <source>
        <strain evidence="1">AVDCRST_MAG93</strain>
    </source>
</reference>
<sequence>MDLGVNLIEGYEARRGTVVRVREGHWKTDFAGMLGTVQECWGQSEHAAVDVLMEDGRLELFWLPNLDVVEGDIAV</sequence>
<dbReference type="EMBL" id="CADCTR010001392">
    <property type="protein sequence ID" value="CAA9293912.1"/>
    <property type="molecule type" value="Genomic_DNA"/>
</dbReference>
<name>A0A6J4K2Q7_9CHLR</name>
<proteinExistence type="predicted"/>
<accession>A0A6J4K2Q7</accession>
<evidence type="ECO:0000313" key="1">
    <source>
        <dbReference type="EMBL" id="CAA9293912.1"/>
    </source>
</evidence>
<organism evidence="1">
    <name type="scientific">uncultured Chloroflexia bacterium</name>
    <dbReference type="NCBI Taxonomy" id="1672391"/>
    <lineage>
        <taxon>Bacteria</taxon>
        <taxon>Bacillati</taxon>
        <taxon>Chloroflexota</taxon>
        <taxon>Chloroflexia</taxon>
        <taxon>environmental samples</taxon>
    </lineage>
</organism>